<comment type="caution">
    <text evidence="1">The sequence shown here is derived from an EMBL/GenBank/DDBJ whole genome shotgun (WGS) entry which is preliminary data.</text>
</comment>
<accession>A0AAD9NXR1</accession>
<organism evidence="1 2">
    <name type="scientific">Ridgeia piscesae</name>
    <name type="common">Tubeworm</name>
    <dbReference type="NCBI Taxonomy" id="27915"/>
    <lineage>
        <taxon>Eukaryota</taxon>
        <taxon>Metazoa</taxon>
        <taxon>Spiralia</taxon>
        <taxon>Lophotrochozoa</taxon>
        <taxon>Annelida</taxon>
        <taxon>Polychaeta</taxon>
        <taxon>Sedentaria</taxon>
        <taxon>Canalipalpata</taxon>
        <taxon>Sabellida</taxon>
        <taxon>Siboglinidae</taxon>
        <taxon>Ridgeia</taxon>
    </lineage>
</organism>
<dbReference type="EMBL" id="JAODUO010000267">
    <property type="protein sequence ID" value="KAK2184389.1"/>
    <property type="molecule type" value="Genomic_DNA"/>
</dbReference>
<protein>
    <submittedName>
        <fullName evidence="1">Uncharacterized protein</fullName>
    </submittedName>
</protein>
<proteinExistence type="predicted"/>
<evidence type="ECO:0000313" key="2">
    <source>
        <dbReference type="Proteomes" id="UP001209878"/>
    </source>
</evidence>
<keyword evidence="2" id="KW-1185">Reference proteome</keyword>
<reference evidence="1" key="1">
    <citation type="journal article" date="2023" name="Mol. Biol. Evol.">
        <title>Third-Generation Sequencing Reveals the Adaptive Role of the Epigenome in Three Deep-Sea Polychaetes.</title>
        <authorList>
            <person name="Perez M."/>
            <person name="Aroh O."/>
            <person name="Sun Y."/>
            <person name="Lan Y."/>
            <person name="Juniper S.K."/>
            <person name="Young C.R."/>
            <person name="Angers B."/>
            <person name="Qian P.Y."/>
        </authorList>
    </citation>
    <scope>NUCLEOTIDE SEQUENCE</scope>
    <source>
        <strain evidence="1">R07B-5</strain>
    </source>
</reference>
<gene>
    <name evidence="1" type="ORF">NP493_267g00027</name>
</gene>
<evidence type="ECO:0000313" key="1">
    <source>
        <dbReference type="EMBL" id="KAK2184389.1"/>
    </source>
</evidence>
<dbReference type="Proteomes" id="UP001209878">
    <property type="component" value="Unassembled WGS sequence"/>
</dbReference>
<name>A0AAD9NXR1_RIDPI</name>
<dbReference type="AlphaFoldDB" id="A0AAD9NXR1"/>
<sequence length="112" mass="12099">MSMRRSRLTAGDTTMSTGLLGLNGCRHMSTLVGLLSWNLFSICTWVSVFGYTRRTLYLAYFSCGDEAVAVESTTTMTMMTTHPATNASNTGDRRASIFTADGHCCGVRAPVA</sequence>